<evidence type="ECO:0000256" key="1">
    <source>
        <dbReference type="RuleBase" id="RU369095"/>
    </source>
</evidence>
<dbReference type="GO" id="GO:1990247">
    <property type="term" value="F:N6-methyladenosine-containing RNA reader activity"/>
    <property type="evidence" value="ECO:0007669"/>
    <property type="project" value="UniProtKB-UniRule"/>
</dbReference>
<dbReference type="Gene3D" id="3.10.590.10">
    <property type="entry name" value="ph1033 like domains"/>
    <property type="match status" value="1"/>
</dbReference>
<dbReference type="EMBL" id="PKPP01002682">
    <property type="protein sequence ID" value="PWA73756.1"/>
    <property type="molecule type" value="Genomic_DNA"/>
</dbReference>
<name>A0A2U1NJV8_ARTAN</name>
<comment type="function">
    <text evidence="1">Specifically recognizes and binds N6-methyladenosine (m6A)-containing RNAs, and regulates mRNA stability. M6A is a modification present at internal sites of mRNAs and some non-coding RNAs and plays a role in mRNA stability and processing.</text>
</comment>
<dbReference type="AlphaFoldDB" id="A0A2U1NJV8"/>
<dbReference type="GO" id="GO:0000398">
    <property type="term" value="P:mRNA splicing, via spliceosome"/>
    <property type="evidence" value="ECO:0007669"/>
    <property type="project" value="TreeGrafter"/>
</dbReference>
<dbReference type="Pfam" id="PF04146">
    <property type="entry name" value="YTH"/>
    <property type="match status" value="1"/>
</dbReference>
<sequence length="84" mass="9420">MVPSNILEYIWETRYFIIKSCNRENIELSVQQGVWATQRSNEAKLNEGFDSMFVSCGIQDEFITIFPGCARMTSKTGGFVGGGN</sequence>
<keyword evidence="4" id="KW-1185">Reference proteome</keyword>
<gene>
    <name evidence="3" type="ORF">CTI12_AA258320</name>
</gene>
<protein>
    <recommendedName>
        <fullName evidence="1">YTH domain-containing family protein</fullName>
    </recommendedName>
</protein>
<dbReference type="PROSITE" id="PS50882">
    <property type="entry name" value="YTH"/>
    <property type="match status" value="1"/>
</dbReference>
<evidence type="ECO:0000313" key="3">
    <source>
        <dbReference type="EMBL" id="PWA73756.1"/>
    </source>
</evidence>
<dbReference type="CDD" id="cd21134">
    <property type="entry name" value="YTH"/>
    <property type="match status" value="1"/>
</dbReference>
<evidence type="ECO:0000259" key="2">
    <source>
        <dbReference type="PROSITE" id="PS50882"/>
    </source>
</evidence>
<keyword evidence="1" id="KW-0694">RNA-binding</keyword>
<comment type="similarity">
    <text evidence="1">Belongs to the YTHDF family.</text>
</comment>
<dbReference type="PANTHER" id="PTHR12357:SF119">
    <property type="entry name" value="30-KDA CLEAVAGE AND POLYADENYLATION SPECIFICITY FACTOR 30"/>
    <property type="match status" value="1"/>
</dbReference>
<reference evidence="3 4" key="1">
    <citation type="journal article" date="2018" name="Mol. Plant">
        <title>The genome of Artemisia annua provides insight into the evolution of Asteraceae family and artemisinin biosynthesis.</title>
        <authorList>
            <person name="Shen Q."/>
            <person name="Zhang L."/>
            <person name="Liao Z."/>
            <person name="Wang S."/>
            <person name="Yan T."/>
            <person name="Shi P."/>
            <person name="Liu M."/>
            <person name="Fu X."/>
            <person name="Pan Q."/>
            <person name="Wang Y."/>
            <person name="Lv Z."/>
            <person name="Lu X."/>
            <person name="Zhang F."/>
            <person name="Jiang W."/>
            <person name="Ma Y."/>
            <person name="Chen M."/>
            <person name="Hao X."/>
            <person name="Li L."/>
            <person name="Tang Y."/>
            <person name="Lv G."/>
            <person name="Zhou Y."/>
            <person name="Sun X."/>
            <person name="Brodelius P.E."/>
            <person name="Rose J.K.C."/>
            <person name="Tang K."/>
        </authorList>
    </citation>
    <scope>NUCLEOTIDE SEQUENCE [LARGE SCALE GENOMIC DNA]</scope>
    <source>
        <strain evidence="4">cv. Huhao1</strain>
        <tissue evidence="3">Leaf</tissue>
    </source>
</reference>
<dbReference type="STRING" id="35608.A0A2U1NJV8"/>
<evidence type="ECO:0000313" key="4">
    <source>
        <dbReference type="Proteomes" id="UP000245207"/>
    </source>
</evidence>
<proteinExistence type="inferred from homology"/>
<feature type="domain" description="YTH" evidence="2">
    <location>
        <begin position="13"/>
        <end position="84"/>
    </location>
</feature>
<dbReference type="PANTHER" id="PTHR12357">
    <property type="entry name" value="YTH YT521-B HOMOLOGY DOMAIN-CONTAINING"/>
    <property type="match status" value="1"/>
</dbReference>
<comment type="caution">
    <text evidence="3">The sequence shown here is derived from an EMBL/GenBank/DDBJ whole genome shotgun (WGS) entry which is preliminary data.</text>
</comment>
<dbReference type="OrthoDB" id="306690at2759"/>
<dbReference type="GO" id="GO:0005654">
    <property type="term" value="C:nucleoplasm"/>
    <property type="evidence" value="ECO:0007669"/>
    <property type="project" value="TreeGrafter"/>
</dbReference>
<accession>A0A2U1NJV8</accession>
<dbReference type="InterPro" id="IPR045168">
    <property type="entry name" value="YTH_prot"/>
</dbReference>
<dbReference type="InterPro" id="IPR007275">
    <property type="entry name" value="YTH_domain"/>
</dbReference>
<dbReference type="GO" id="GO:0048024">
    <property type="term" value="P:regulation of mRNA splicing, via spliceosome"/>
    <property type="evidence" value="ECO:0007669"/>
    <property type="project" value="TreeGrafter"/>
</dbReference>
<dbReference type="GO" id="GO:0003729">
    <property type="term" value="F:mRNA binding"/>
    <property type="evidence" value="ECO:0007669"/>
    <property type="project" value="UniProtKB-UniRule"/>
</dbReference>
<organism evidence="3 4">
    <name type="scientific">Artemisia annua</name>
    <name type="common">Sweet wormwood</name>
    <dbReference type="NCBI Taxonomy" id="35608"/>
    <lineage>
        <taxon>Eukaryota</taxon>
        <taxon>Viridiplantae</taxon>
        <taxon>Streptophyta</taxon>
        <taxon>Embryophyta</taxon>
        <taxon>Tracheophyta</taxon>
        <taxon>Spermatophyta</taxon>
        <taxon>Magnoliopsida</taxon>
        <taxon>eudicotyledons</taxon>
        <taxon>Gunneridae</taxon>
        <taxon>Pentapetalae</taxon>
        <taxon>asterids</taxon>
        <taxon>campanulids</taxon>
        <taxon>Asterales</taxon>
        <taxon>Asteraceae</taxon>
        <taxon>Asteroideae</taxon>
        <taxon>Anthemideae</taxon>
        <taxon>Artemisiinae</taxon>
        <taxon>Artemisia</taxon>
    </lineage>
</organism>
<dbReference type="Proteomes" id="UP000245207">
    <property type="component" value="Unassembled WGS sequence"/>
</dbReference>